<evidence type="ECO:0000256" key="1">
    <source>
        <dbReference type="SAM" id="Phobius"/>
    </source>
</evidence>
<reference evidence="2 3" key="1">
    <citation type="submission" date="2021-10" db="EMBL/GenBank/DDBJ databases">
        <title>Anaerobic single-cell dispensing facilitates the cultivation of human gut bacteria.</title>
        <authorList>
            <person name="Afrizal A."/>
        </authorList>
    </citation>
    <scope>NUCLEOTIDE SEQUENCE [LARGE SCALE GENOMIC DNA]</scope>
    <source>
        <strain evidence="2 3">CLA-AA-H200</strain>
    </source>
</reference>
<evidence type="ECO:0000313" key="2">
    <source>
        <dbReference type="EMBL" id="MCC2256090.1"/>
    </source>
</evidence>
<dbReference type="EMBL" id="JAJEQX010000048">
    <property type="protein sequence ID" value="MCC2256090.1"/>
    <property type="molecule type" value="Genomic_DNA"/>
</dbReference>
<proteinExistence type="predicted"/>
<keyword evidence="1" id="KW-0812">Transmembrane</keyword>
<keyword evidence="1" id="KW-1133">Transmembrane helix</keyword>
<feature type="transmembrane region" description="Helical" evidence="1">
    <location>
        <begin position="29"/>
        <end position="51"/>
    </location>
</feature>
<accession>A0ABS8G1A9</accession>
<organism evidence="2 3">
    <name type="scientific">Ruminococcus turbiniformis</name>
    <dbReference type="NCBI Taxonomy" id="2881258"/>
    <lineage>
        <taxon>Bacteria</taxon>
        <taxon>Bacillati</taxon>
        <taxon>Bacillota</taxon>
        <taxon>Clostridia</taxon>
        <taxon>Eubacteriales</taxon>
        <taxon>Oscillospiraceae</taxon>
        <taxon>Ruminococcus</taxon>
    </lineage>
</organism>
<keyword evidence="3" id="KW-1185">Reference proteome</keyword>
<name>A0ABS8G1A9_9FIRM</name>
<dbReference type="RefSeq" id="WP_054338615.1">
    <property type="nucleotide sequence ID" value="NZ_JAJEQX010000048.1"/>
</dbReference>
<dbReference type="Proteomes" id="UP001198151">
    <property type="component" value="Unassembled WGS sequence"/>
</dbReference>
<gene>
    <name evidence="2" type="ORF">LKD70_17010</name>
</gene>
<comment type="caution">
    <text evidence="2">The sequence shown here is derived from an EMBL/GenBank/DDBJ whole genome shotgun (WGS) entry which is preliminary data.</text>
</comment>
<keyword evidence="1" id="KW-0472">Membrane</keyword>
<sequence>MKKGLFGAIALLVFALIGGAILKTMGAPALAIKGATLVAVFSVLIGGKLIFDYFWKKRR</sequence>
<evidence type="ECO:0000313" key="3">
    <source>
        <dbReference type="Proteomes" id="UP001198151"/>
    </source>
</evidence>
<protein>
    <submittedName>
        <fullName evidence="2">Uncharacterized protein</fullName>
    </submittedName>
</protein>